<accession>A0A0E9V5C8</accession>
<protein>
    <submittedName>
        <fullName evidence="1">Uncharacterized protein</fullName>
    </submittedName>
</protein>
<dbReference type="AlphaFoldDB" id="A0A0E9V5C8"/>
<name>A0A0E9V5C8_ANGAN</name>
<proteinExistence type="predicted"/>
<evidence type="ECO:0000313" key="1">
    <source>
        <dbReference type="EMBL" id="JAH73294.1"/>
    </source>
</evidence>
<organism evidence="1">
    <name type="scientific">Anguilla anguilla</name>
    <name type="common">European freshwater eel</name>
    <name type="synonym">Muraena anguilla</name>
    <dbReference type="NCBI Taxonomy" id="7936"/>
    <lineage>
        <taxon>Eukaryota</taxon>
        <taxon>Metazoa</taxon>
        <taxon>Chordata</taxon>
        <taxon>Craniata</taxon>
        <taxon>Vertebrata</taxon>
        <taxon>Euteleostomi</taxon>
        <taxon>Actinopterygii</taxon>
        <taxon>Neopterygii</taxon>
        <taxon>Teleostei</taxon>
        <taxon>Anguilliformes</taxon>
        <taxon>Anguillidae</taxon>
        <taxon>Anguilla</taxon>
    </lineage>
</organism>
<dbReference type="EMBL" id="GBXM01035283">
    <property type="protein sequence ID" value="JAH73294.1"/>
    <property type="molecule type" value="Transcribed_RNA"/>
</dbReference>
<reference evidence="1" key="2">
    <citation type="journal article" date="2015" name="Fish Shellfish Immunol.">
        <title>Early steps in the European eel (Anguilla anguilla)-Vibrio vulnificus interaction in the gills: Role of the RtxA13 toxin.</title>
        <authorList>
            <person name="Callol A."/>
            <person name="Pajuelo D."/>
            <person name="Ebbesson L."/>
            <person name="Teles M."/>
            <person name="MacKenzie S."/>
            <person name="Amaro C."/>
        </authorList>
    </citation>
    <scope>NUCLEOTIDE SEQUENCE</scope>
</reference>
<reference evidence="1" key="1">
    <citation type="submission" date="2014-11" db="EMBL/GenBank/DDBJ databases">
        <authorList>
            <person name="Amaro Gonzalez C."/>
        </authorList>
    </citation>
    <scope>NUCLEOTIDE SEQUENCE</scope>
</reference>
<sequence length="42" mass="5048">MLRSSFCYHLYVLSRDHSFCHQFGSAHKICYQSLLTQKWLIV</sequence>